<dbReference type="Pfam" id="PF03981">
    <property type="entry name" value="Ubiq_cyt_C_chap"/>
    <property type="match status" value="1"/>
</dbReference>
<dbReference type="AlphaFoldDB" id="A0A9X1DA98"/>
<dbReference type="EMBL" id="JAHGAW010000003">
    <property type="protein sequence ID" value="MBT2186295.1"/>
    <property type="molecule type" value="Genomic_DNA"/>
</dbReference>
<protein>
    <submittedName>
        <fullName evidence="3">Ubiquinol-cytochrome C chaperone</fullName>
    </submittedName>
</protein>
<dbReference type="Proteomes" id="UP001138757">
    <property type="component" value="Unassembled WGS sequence"/>
</dbReference>
<accession>A0A9X1DA98</accession>
<comment type="similarity">
    <text evidence="1">Belongs to the UPF0174 family.</text>
</comment>
<evidence type="ECO:0000259" key="2">
    <source>
        <dbReference type="Pfam" id="PF03981"/>
    </source>
</evidence>
<evidence type="ECO:0000313" key="4">
    <source>
        <dbReference type="Proteomes" id="UP001138757"/>
    </source>
</evidence>
<gene>
    <name evidence="3" type="ORF">KK488_04975</name>
</gene>
<dbReference type="InterPro" id="IPR021150">
    <property type="entry name" value="Ubiq_cyt_c_chap"/>
</dbReference>
<evidence type="ECO:0000313" key="3">
    <source>
        <dbReference type="EMBL" id="MBT2186295.1"/>
    </source>
</evidence>
<keyword evidence="4" id="KW-1185">Reference proteome</keyword>
<reference evidence="3" key="1">
    <citation type="submission" date="2021-05" db="EMBL/GenBank/DDBJ databases">
        <title>Genome of Sphingobium sp. strain.</title>
        <authorList>
            <person name="Fan R."/>
        </authorList>
    </citation>
    <scope>NUCLEOTIDE SEQUENCE</scope>
    <source>
        <strain evidence="3">H33</strain>
    </source>
</reference>
<organism evidence="3 4">
    <name type="scientific">Sphingobium nicotianae</name>
    <dbReference type="NCBI Taxonomy" id="2782607"/>
    <lineage>
        <taxon>Bacteria</taxon>
        <taxon>Pseudomonadati</taxon>
        <taxon>Pseudomonadota</taxon>
        <taxon>Alphaproteobacteria</taxon>
        <taxon>Sphingomonadales</taxon>
        <taxon>Sphingomonadaceae</taxon>
        <taxon>Sphingobium</taxon>
    </lineage>
</organism>
<evidence type="ECO:0000256" key="1">
    <source>
        <dbReference type="ARBA" id="ARBA00006436"/>
    </source>
</evidence>
<comment type="caution">
    <text evidence="3">The sequence shown here is derived from an EMBL/GenBank/DDBJ whole genome shotgun (WGS) entry which is preliminary data.</text>
</comment>
<proteinExistence type="inferred from homology"/>
<dbReference type="RefSeq" id="WP_214622052.1">
    <property type="nucleotide sequence ID" value="NZ_JAHGAW010000003.1"/>
</dbReference>
<name>A0A9X1DA98_9SPHN</name>
<sequence>MSFLSSLFNRKDDRAALRPLYEAVIATARAPHWYLEGGVADTLDGRFDMVAAVLSLVLMRLEALDANTESVKLTELFITDMDGQIRQIGFGDLVVGKQVGKMVGALGGRLAAYRAGLTGEASLAEALVRNLYRGEAPAADELAYAEARLRALADGLAGQDLPALLAGNLAA</sequence>
<feature type="domain" description="Ubiquinol-cytochrome c chaperone" evidence="2">
    <location>
        <begin position="38"/>
        <end position="169"/>
    </location>
</feature>